<name>W6TUV9_HOLOB</name>
<keyword evidence="2" id="KW-1185">Reference proteome</keyword>
<protein>
    <recommendedName>
        <fullName evidence="3">Tc1-like transposase DDE domain-containing protein</fullName>
    </recommendedName>
</protein>
<evidence type="ECO:0000313" key="2">
    <source>
        <dbReference type="Proteomes" id="UP000019112"/>
    </source>
</evidence>
<dbReference type="Gene3D" id="3.30.420.10">
    <property type="entry name" value="Ribonuclease H-like superfamily/Ribonuclease H"/>
    <property type="match status" value="1"/>
</dbReference>
<dbReference type="OrthoDB" id="565387at2"/>
<accession>W6TUV9</accession>
<gene>
    <name evidence="1" type="ORF">P618_200265</name>
</gene>
<dbReference type="GO" id="GO:0003676">
    <property type="term" value="F:nucleic acid binding"/>
    <property type="evidence" value="ECO:0007669"/>
    <property type="project" value="InterPro"/>
</dbReference>
<dbReference type="Proteomes" id="UP000019112">
    <property type="component" value="Unassembled WGS sequence"/>
</dbReference>
<comment type="caution">
    <text evidence="1">The sequence shown here is derived from an EMBL/GenBank/DDBJ whole genome shotgun (WGS) entry which is preliminary data.</text>
</comment>
<organism evidence="1 2">
    <name type="scientific">Holospora obtusa F1</name>
    <dbReference type="NCBI Taxonomy" id="1399147"/>
    <lineage>
        <taxon>Bacteria</taxon>
        <taxon>Pseudomonadati</taxon>
        <taxon>Pseudomonadota</taxon>
        <taxon>Alphaproteobacteria</taxon>
        <taxon>Holosporales</taxon>
        <taxon>Holosporaceae</taxon>
        <taxon>Holospora</taxon>
    </lineage>
</organism>
<dbReference type="InterPro" id="IPR036397">
    <property type="entry name" value="RNaseH_sf"/>
</dbReference>
<sequence>MRHFINLKEPKNYLNLLVVGGGAPYSPNLNPIEKFWAHMKGWIRQHIEFCQGLYQSR</sequence>
<evidence type="ECO:0008006" key="3">
    <source>
        <dbReference type="Google" id="ProtNLM"/>
    </source>
</evidence>
<reference evidence="1 2" key="1">
    <citation type="journal article" date="2014" name="FEMS Microbiol. Lett.">
        <title>Draft genome sequences of three Holospora species (Holospora obtusa, Holospora undulata, and Holospora elegans), endonuclear symbiotic bacteria of the ciliate Paramecium caudatum.</title>
        <authorList>
            <person name="Dohra H."/>
            <person name="Tanaka K."/>
            <person name="Suzuki T."/>
            <person name="Fujishima M."/>
            <person name="Suzuki H."/>
        </authorList>
    </citation>
    <scope>NUCLEOTIDE SEQUENCE [LARGE SCALE GENOMIC DNA]</scope>
    <source>
        <strain evidence="1 2">F1</strain>
    </source>
</reference>
<dbReference type="EMBL" id="AWTR02000034">
    <property type="protein sequence ID" value="ETZ07547.1"/>
    <property type="molecule type" value="Genomic_DNA"/>
</dbReference>
<dbReference type="AlphaFoldDB" id="W6TUV9"/>
<evidence type="ECO:0000313" key="1">
    <source>
        <dbReference type="EMBL" id="ETZ07547.1"/>
    </source>
</evidence>
<proteinExistence type="predicted"/>